<keyword evidence="3" id="KW-1185">Reference proteome</keyword>
<dbReference type="AlphaFoldDB" id="G0S9V4"/>
<organism evidence="3">
    <name type="scientific">Chaetomium thermophilum (strain DSM 1495 / CBS 144.50 / IMI 039719)</name>
    <name type="common">Thermochaetoides thermophila</name>
    <dbReference type="NCBI Taxonomy" id="759272"/>
    <lineage>
        <taxon>Eukaryota</taxon>
        <taxon>Fungi</taxon>
        <taxon>Dikarya</taxon>
        <taxon>Ascomycota</taxon>
        <taxon>Pezizomycotina</taxon>
        <taxon>Sordariomycetes</taxon>
        <taxon>Sordariomycetidae</taxon>
        <taxon>Sordariales</taxon>
        <taxon>Chaetomiaceae</taxon>
        <taxon>Thermochaetoides</taxon>
    </lineage>
</organism>
<dbReference type="OrthoDB" id="3942396at2759"/>
<sequence length="184" mass="19609">MPHKPSGGQGVGAPQPQSSTPTAASLLRARTEPPRQPAELAKMARARIRGPIGGLSTGVPTNPAPQAHPAARVEPEQEEHIEDCIIVRTSLDSADESDLAWIAERGLHILNPEGLTHRDGGVIDLALGPARAFAEFAHWTSDHRALVISVPSRPSSCLPPPKRLPEARFEEAAHLLRSFPPSPG</sequence>
<evidence type="ECO:0000313" key="2">
    <source>
        <dbReference type="EMBL" id="EGS20215.1"/>
    </source>
</evidence>
<dbReference type="GeneID" id="18258769"/>
<gene>
    <name evidence="2" type="ORF">CTHT_0047310</name>
</gene>
<dbReference type="Proteomes" id="UP000008066">
    <property type="component" value="Unassembled WGS sequence"/>
</dbReference>
<accession>G0S9V4</accession>
<evidence type="ECO:0000313" key="3">
    <source>
        <dbReference type="Proteomes" id="UP000008066"/>
    </source>
</evidence>
<dbReference type="EMBL" id="GL988043">
    <property type="protein sequence ID" value="EGS20215.1"/>
    <property type="molecule type" value="Genomic_DNA"/>
</dbReference>
<dbReference type="KEGG" id="cthr:CTHT_0047310"/>
<feature type="region of interest" description="Disordered" evidence="1">
    <location>
        <begin position="1"/>
        <end position="78"/>
    </location>
</feature>
<protein>
    <submittedName>
        <fullName evidence="2">Uncharacterized protein</fullName>
    </submittedName>
</protein>
<proteinExistence type="predicted"/>
<name>G0S9V4_CHATD</name>
<reference evidence="2 3" key="1">
    <citation type="journal article" date="2011" name="Cell">
        <title>Insight into structure and assembly of the nuclear pore complex by utilizing the genome of a eukaryotic thermophile.</title>
        <authorList>
            <person name="Amlacher S."/>
            <person name="Sarges P."/>
            <person name="Flemming D."/>
            <person name="van Noort V."/>
            <person name="Kunze R."/>
            <person name="Devos D.P."/>
            <person name="Arumugam M."/>
            <person name="Bork P."/>
            <person name="Hurt E."/>
        </authorList>
    </citation>
    <scope>NUCLEOTIDE SEQUENCE [LARGE SCALE GENOMIC DNA]</scope>
    <source>
        <strain evidence="3">DSM 1495 / CBS 144.50 / IMI 039719</strain>
    </source>
</reference>
<dbReference type="RefSeq" id="XP_006695100.1">
    <property type="nucleotide sequence ID" value="XM_006695037.1"/>
</dbReference>
<evidence type="ECO:0000256" key="1">
    <source>
        <dbReference type="SAM" id="MobiDB-lite"/>
    </source>
</evidence>
<dbReference type="HOGENOM" id="CLU_1467983_0_0_1"/>